<dbReference type="AlphaFoldDB" id="A0A482X6K7"/>
<feature type="signal peptide" evidence="1">
    <location>
        <begin position="1"/>
        <end position="20"/>
    </location>
</feature>
<dbReference type="InParanoid" id="A0A482X6K7"/>
<keyword evidence="1" id="KW-0732">Signal</keyword>
<evidence type="ECO:0000256" key="1">
    <source>
        <dbReference type="SAM" id="SignalP"/>
    </source>
</evidence>
<accession>A0A482X6K7</accession>
<feature type="chain" id="PRO_5019870210" description="Ground-like domain-containing protein" evidence="1">
    <location>
        <begin position="21"/>
        <end position="135"/>
    </location>
</feature>
<evidence type="ECO:0000313" key="3">
    <source>
        <dbReference type="Proteomes" id="UP000291343"/>
    </source>
</evidence>
<reference evidence="2 3" key="1">
    <citation type="journal article" date="2017" name="Gigascience">
        <title>Genome sequence of the small brown planthopper, Laodelphax striatellus.</title>
        <authorList>
            <person name="Zhu J."/>
            <person name="Jiang F."/>
            <person name="Wang X."/>
            <person name="Yang P."/>
            <person name="Bao Y."/>
            <person name="Zhao W."/>
            <person name="Wang W."/>
            <person name="Lu H."/>
            <person name="Wang Q."/>
            <person name="Cui N."/>
            <person name="Li J."/>
            <person name="Chen X."/>
            <person name="Luo L."/>
            <person name="Yu J."/>
            <person name="Kang L."/>
            <person name="Cui F."/>
        </authorList>
    </citation>
    <scope>NUCLEOTIDE SEQUENCE [LARGE SCALE GENOMIC DNA]</scope>
    <source>
        <strain evidence="2">Lst14</strain>
    </source>
</reference>
<dbReference type="Proteomes" id="UP000291343">
    <property type="component" value="Unassembled WGS sequence"/>
</dbReference>
<proteinExistence type="predicted"/>
<organism evidence="2 3">
    <name type="scientific">Laodelphax striatellus</name>
    <name type="common">Small brown planthopper</name>
    <name type="synonym">Delphax striatella</name>
    <dbReference type="NCBI Taxonomy" id="195883"/>
    <lineage>
        <taxon>Eukaryota</taxon>
        <taxon>Metazoa</taxon>
        <taxon>Ecdysozoa</taxon>
        <taxon>Arthropoda</taxon>
        <taxon>Hexapoda</taxon>
        <taxon>Insecta</taxon>
        <taxon>Pterygota</taxon>
        <taxon>Neoptera</taxon>
        <taxon>Paraneoptera</taxon>
        <taxon>Hemiptera</taxon>
        <taxon>Auchenorrhyncha</taxon>
        <taxon>Fulgoroidea</taxon>
        <taxon>Delphacidae</taxon>
        <taxon>Criomorphinae</taxon>
        <taxon>Laodelphax</taxon>
    </lineage>
</organism>
<protein>
    <recommendedName>
        <fullName evidence="4">Ground-like domain-containing protein</fullName>
    </recommendedName>
</protein>
<evidence type="ECO:0000313" key="2">
    <source>
        <dbReference type="EMBL" id="RZF41519.1"/>
    </source>
</evidence>
<keyword evidence="3" id="KW-1185">Reference proteome</keyword>
<gene>
    <name evidence="2" type="ORF">LSTR_LSTR000233</name>
</gene>
<comment type="caution">
    <text evidence="2">The sequence shown here is derived from an EMBL/GenBank/DDBJ whole genome shotgun (WGS) entry which is preliminary data.</text>
</comment>
<evidence type="ECO:0008006" key="4">
    <source>
        <dbReference type="Google" id="ProtNLM"/>
    </source>
</evidence>
<sequence length="135" mass="14781">MAMPLLFLCCVFVLGRQVVGDPVVFENGVYNGLTISVDPSVPEDQCKDILTNLELSDQKVQQYLGYVAYSPQSTLSLSEHFSCVIALDSGIKAMAASKFCLAFIRPHFECTLHPSIFPFGRSSALTAPAYHSNPF</sequence>
<name>A0A482X6K7_LAOST</name>
<dbReference type="EMBL" id="QKKF02016774">
    <property type="protein sequence ID" value="RZF41519.1"/>
    <property type="molecule type" value="Genomic_DNA"/>
</dbReference>